<dbReference type="Gene3D" id="3.40.630.30">
    <property type="match status" value="1"/>
</dbReference>
<dbReference type="Proteomes" id="UP001365405">
    <property type="component" value="Unassembled WGS sequence"/>
</dbReference>
<dbReference type="PROSITE" id="PS51186">
    <property type="entry name" value="GNAT"/>
    <property type="match status" value="1"/>
</dbReference>
<dbReference type="InterPro" id="IPR016181">
    <property type="entry name" value="Acyl_CoA_acyltransferase"/>
</dbReference>
<evidence type="ECO:0000313" key="3">
    <source>
        <dbReference type="Proteomes" id="UP001365405"/>
    </source>
</evidence>
<organism evidence="2 3">
    <name type="scientific">Pseudaquabacterium inlustre</name>
    <dbReference type="NCBI Taxonomy" id="2984192"/>
    <lineage>
        <taxon>Bacteria</taxon>
        <taxon>Pseudomonadati</taxon>
        <taxon>Pseudomonadota</taxon>
        <taxon>Betaproteobacteria</taxon>
        <taxon>Burkholderiales</taxon>
        <taxon>Sphaerotilaceae</taxon>
        <taxon>Pseudaquabacterium</taxon>
    </lineage>
</organism>
<comment type="caution">
    <text evidence="2">The sequence shown here is derived from an EMBL/GenBank/DDBJ whole genome shotgun (WGS) entry which is preliminary data.</text>
</comment>
<dbReference type="PANTHER" id="PTHR43792">
    <property type="entry name" value="GNAT FAMILY, PUTATIVE (AFU_ORTHOLOGUE AFUA_3G00765)-RELATED-RELATED"/>
    <property type="match status" value="1"/>
</dbReference>
<evidence type="ECO:0000259" key="1">
    <source>
        <dbReference type="PROSITE" id="PS51186"/>
    </source>
</evidence>
<protein>
    <submittedName>
        <fullName evidence="2">GNAT family N-acetyltransferase</fullName>
    </submittedName>
</protein>
<dbReference type="SUPFAM" id="SSF55729">
    <property type="entry name" value="Acyl-CoA N-acyltransferases (Nat)"/>
    <property type="match status" value="1"/>
</dbReference>
<feature type="domain" description="N-acetyltransferase" evidence="1">
    <location>
        <begin position="32"/>
        <end position="175"/>
    </location>
</feature>
<dbReference type="InterPro" id="IPR000182">
    <property type="entry name" value="GNAT_dom"/>
</dbReference>
<dbReference type="Pfam" id="PF13302">
    <property type="entry name" value="Acetyltransf_3"/>
    <property type="match status" value="1"/>
</dbReference>
<name>A0ABU9CF23_9BURK</name>
<dbReference type="PANTHER" id="PTHR43792:SF16">
    <property type="entry name" value="N-ACETYLTRANSFERASE DOMAIN-CONTAINING PROTEIN"/>
    <property type="match status" value="1"/>
</dbReference>
<keyword evidence="3" id="KW-1185">Reference proteome</keyword>
<dbReference type="RefSeq" id="WP_341409985.1">
    <property type="nucleotide sequence ID" value="NZ_JBBUTH010000004.1"/>
</dbReference>
<proteinExistence type="predicted"/>
<reference evidence="2 3" key="1">
    <citation type="submission" date="2024-04" db="EMBL/GenBank/DDBJ databases">
        <title>Novel species of the genus Ideonella isolated from streams.</title>
        <authorList>
            <person name="Lu H."/>
        </authorList>
    </citation>
    <scope>NUCLEOTIDE SEQUENCE [LARGE SCALE GENOMIC DNA]</scope>
    <source>
        <strain evidence="2 3">DXS22W</strain>
    </source>
</reference>
<dbReference type="EMBL" id="JBBUTH010000004">
    <property type="protein sequence ID" value="MEK8050301.1"/>
    <property type="molecule type" value="Genomic_DNA"/>
</dbReference>
<gene>
    <name evidence="2" type="ORF">AACH10_08620</name>
</gene>
<sequence>MKTLRAAFGTLEPLLASHAAEMFAVLSDPAIYEFENAPPASVDALHARYVRQQRRGPDDGSEVWLNWVIRLSAGADAGRLAGYVQATVLPDGHALVAYELHSRHWRQGIGSAAVRAMLAELAQSHGVQRFVAVLKRRNHRSAGLLHKLGFEPADAALDKRFRDAADERVMTRLAAGHLG</sequence>
<accession>A0ABU9CF23</accession>
<dbReference type="InterPro" id="IPR051531">
    <property type="entry name" value="N-acetyltransferase"/>
</dbReference>
<evidence type="ECO:0000313" key="2">
    <source>
        <dbReference type="EMBL" id="MEK8050301.1"/>
    </source>
</evidence>